<keyword evidence="6 8" id="KW-1133">Transmembrane helix</keyword>
<dbReference type="AlphaFoldDB" id="A0A1M4ZWT3"/>
<evidence type="ECO:0000256" key="1">
    <source>
        <dbReference type="ARBA" id="ARBA00004651"/>
    </source>
</evidence>
<dbReference type="OrthoDB" id="9815820at2"/>
<gene>
    <name evidence="9" type="ORF">SAMN02745158_02938</name>
</gene>
<evidence type="ECO:0000313" key="10">
    <source>
        <dbReference type="Proteomes" id="UP000184245"/>
    </source>
</evidence>
<evidence type="ECO:0000256" key="2">
    <source>
        <dbReference type="ARBA" id="ARBA00022448"/>
    </source>
</evidence>
<dbReference type="Pfam" id="PF02653">
    <property type="entry name" value="BPD_transp_2"/>
    <property type="match status" value="1"/>
</dbReference>
<evidence type="ECO:0000313" key="9">
    <source>
        <dbReference type="EMBL" id="SHF22493.1"/>
    </source>
</evidence>
<evidence type="ECO:0000256" key="4">
    <source>
        <dbReference type="ARBA" id="ARBA00022519"/>
    </source>
</evidence>
<evidence type="ECO:0000256" key="3">
    <source>
        <dbReference type="ARBA" id="ARBA00022475"/>
    </source>
</evidence>
<feature type="transmembrane region" description="Helical" evidence="8">
    <location>
        <begin position="214"/>
        <end position="233"/>
    </location>
</feature>
<keyword evidence="3" id="KW-1003">Cell membrane</keyword>
<reference evidence="9 10" key="1">
    <citation type="submission" date="2016-11" db="EMBL/GenBank/DDBJ databases">
        <authorList>
            <person name="Jaros S."/>
            <person name="Januszkiewicz K."/>
            <person name="Wedrychowicz H."/>
        </authorList>
    </citation>
    <scope>NUCLEOTIDE SEQUENCE [LARGE SCALE GENOMIC DNA]</scope>
    <source>
        <strain evidence="9 10">DSM 17459</strain>
    </source>
</reference>
<dbReference type="InterPro" id="IPR001851">
    <property type="entry name" value="ABC_transp_permease"/>
</dbReference>
<protein>
    <submittedName>
        <fullName evidence="9">Ribose transport system permease protein</fullName>
    </submittedName>
</protein>
<keyword evidence="5 8" id="KW-0812">Transmembrane</keyword>
<feature type="transmembrane region" description="Helical" evidence="8">
    <location>
        <begin position="12"/>
        <end position="34"/>
    </location>
</feature>
<evidence type="ECO:0000256" key="5">
    <source>
        <dbReference type="ARBA" id="ARBA00022692"/>
    </source>
</evidence>
<organism evidence="9 10">
    <name type="scientific">Lactonifactor longoviformis DSM 17459</name>
    <dbReference type="NCBI Taxonomy" id="1122155"/>
    <lineage>
        <taxon>Bacteria</taxon>
        <taxon>Bacillati</taxon>
        <taxon>Bacillota</taxon>
        <taxon>Clostridia</taxon>
        <taxon>Eubacteriales</taxon>
        <taxon>Clostridiaceae</taxon>
        <taxon>Lactonifactor</taxon>
    </lineage>
</organism>
<keyword evidence="4" id="KW-0997">Cell inner membrane</keyword>
<dbReference type="EMBL" id="FQVI01000017">
    <property type="protein sequence ID" value="SHF22493.1"/>
    <property type="molecule type" value="Genomic_DNA"/>
</dbReference>
<feature type="transmembrane region" description="Helical" evidence="8">
    <location>
        <begin position="293"/>
        <end position="312"/>
    </location>
</feature>
<proteinExistence type="predicted"/>
<dbReference type="CDD" id="cd06579">
    <property type="entry name" value="TM_PBP1_transp_AraH_like"/>
    <property type="match status" value="1"/>
</dbReference>
<dbReference type="STRING" id="1122155.SAMN02745158_02938"/>
<feature type="transmembrane region" description="Helical" evidence="8">
    <location>
        <begin position="71"/>
        <end position="88"/>
    </location>
</feature>
<name>A0A1M4ZWT3_9CLOT</name>
<evidence type="ECO:0000256" key="8">
    <source>
        <dbReference type="SAM" id="Phobius"/>
    </source>
</evidence>
<keyword evidence="2" id="KW-0813">Transport</keyword>
<keyword evidence="7 8" id="KW-0472">Membrane</keyword>
<sequence length="329" mass="34078">MEKKRVKYKTDFGMKNTSALTGTIMVFLLFSILSDDFLTVYNISNVLKNCAVLLIASMGTTMAILLGSNDISVGSVMSLGGIITAMLIKGGADPALAAAAGLAAGLGAGLINGILIVYFQANFWVATFAMYSIAQGIALILSDGNGIAGFPGGFRFLGTGKVFGVYFIILLAAALLALMYVLLNKTRFGGYIYAIGESERIAGITGIPTGKVKLLVFTLSGLCAGTAGILLAAKTNVAMPSGGAGYEFDAIAAVIIGGTSLDGGKGSVLGTAVGVFLITVIRNGLTVMGLSSVFHYLVIGLIIMAVIVVDVLQIQLRENRKESDARECK</sequence>
<comment type="subcellular location">
    <subcellularLocation>
        <location evidence="1">Cell membrane</location>
        <topology evidence="1">Multi-pass membrane protein</topology>
    </subcellularLocation>
</comment>
<dbReference type="PANTHER" id="PTHR32196">
    <property type="entry name" value="ABC TRANSPORTER PERMEASE PROTEIN YPHD-RELATED-RELATED"/>
    <property type="match status" value="1"/>
</dbReference>
<feature type="transmembrane region" description="Helical" evidence="8">
    <location>
        <begin position="94"/>
        <end position="116"/>
    </location>
</feature>
<dbReference type="GO" id="GO:0005886">
    <property type="term" value="C:plasma membrane"/>
    <property type="evidence" value="ECO:0007669"/>
    <property type="project" value="UniProtKB-SubCell"/>
</dbReference>
<dbReference type="Proteomes" id="UP000184245">
    <property type="component" value="Unassembled WGS sequence"/>
</dbReference>
<evidence type="ECO:0000256" key="7">
    <source>
        <dbReference type="ARBA" id="ARBA00023136"/>
    </source>
</evidence>
<accession>A0A1M4ZWT3</accession>
<dbReference type="PANTHER" id="PTHR32196:SF21">
    <property type="entry name" value="ABC TRANSPORTER PERMEASE PROTEIN YPHD-RELATED"/>
    <property type="match status" value="1"/>
</dbReference>
<feature type="transmembrane region" description="Helical" evidence="8">
    <location>
        <begin position="123"/>
        <end position="142"/>
    </location>
</feature>
<keyword evidence="10" id="KW-1185">Reference proteome</keyword>
<feature type="transmembrane region" description="Helical" evidence="8">
    <location>
        <begin position="46"/>
        <end position="66"/>
    </location>
</feature>
<dbReference type="GO" id="GO:0022857">
    <property type="term" value="F:transmembrane transporter activity"/>
    <property type="evidence" value="ECO:0007669"/>
    <property type="project" value="InterPro"/>
</dbReference>
<evidence type="ECO:0000256" key="6">
    <source>
        <dbReference type="ARBA" id="ARBA00022989"/>
    </source>
</evidence>
<dbReference type="RefSeq" id="WP_072853080.1">
    <property type="nucleotide sequence ID" value="NZ_FQVI01000017.1"/>
</dbReference>
<feature type="transmembrane region" description="Helical" evidence="8">
    <location>
        <begin position="162"/>
        <end position="183"/>
    </location>
</feature>